<evidence type="ECO:0000256" key="2">
    <source>
        <dbReference type="ARBA" id="ARBA00006024"/>
    </source>
</evidence>
<organism evidence="15 16">
    <name type="scientific">Alkalidesulfovibrio alkalitolerans DSM 16529</name>
    <dbReference type="NCBI Taxonomy" id="1121439"/>
    <lineage>
        <taxon>Bacteria</taxon>
        <taxon>Pseudomonadati</taxon>
        <taxon>Thermodesulfobacteriota</taxon>
        <taxon>Desulfovibrionia</taxon>
        <taxon>Desulfovibrionales</taxon>
        <taxon>Desulfovibrionaceae</taxon>
        <taxon>Alkalidesulfovibrio</taxon>
    </lineage>
</organism>
<dbReference type="PANTHER" id="PTHR48085:SF5">
    <property type="entry name" value="CADMIUM_ZINC-TRANSPORTING ATPASE HMA4-RELATED"/>
    <property type="match status" value="1"/>
</dbReference>
<dbReference type="GO" id="GO:0016463">
    <property type="term" value="F:P-type zinc transporter activity"/>
    <property type="evidence" value="ECO:0007669"/>
    <property type="project" value="UniProtKB-EC"/>
</dbReference>
<dbReference type="SFLD" id="SFLDG00002">
    <property type="entry name" value="C1.7:_P-type_atpase_like"/>
    <property type="match status" value="1"/>
</dbReference>
<feature type="transmembrane region" description="Helical" evidence="13">
    <location>
        <begin position="573"/>
        <end position="593"/>
    </location>
</feature>
<dbReference type="EC" id="7.2.2.12" evidence="11"/>
<dbReference type="FunFam" id="2.70.150.10:FF:000020">
    <property type="entry name" value="Copper-exporting P-type ATPase A"/>
    <property type="match status" value="1"/>
</dbReference>
<dbReference type="Gene3D" id="3.40.1110.10">
    <property type="entry name" value="Calcium-transporting ATPase, cytoplasmic domain N"/>
    <property type="match status" value="1"/>
</dbReference>
<dbReference type="PANTHER" id="PTHR48085">
    <property type="entry name" value="CADMIUM/ZINC-TRANSPORTING ATPASE HMA2-RELATED"/>
    <property type="match status" value="1"/>
</dbReference>
<dbReference type="InterPro" id="IPR023299">
    <property type="entry name" value="ATPase_P-typ_cyto_dom_N"/>
</dbReference>
<dbReference type="InterPro" id="IPR018303">
    <property type="entry name" value="ATPase_P-typ_P_site"/>
</dbReference>
<evidence type="ECO:0000256" key="3">
    <source>
        <dbReference type="ARBA" id="ARBA00022475"/>
    </source>
</evidence>
<dbReference type="PRINTS" id="PR00119">
    <property type="entry name" value="CATATPASE"/>
</dbReference>
<dbReference type="Gene3D" id="3.40.50.1000">
    <property type="entry name" value="HAD superfamily/HAD-like"/>
    <property type="match status" value="1"/>
</dbReference>
<gene>
    <name evidence="15" type="ORF">dsat_1513</name>
</gene>
<dbReference type="GO" id="GO:0060003">
    <property type="term" value="P:copper ion export"/>
    <property type="evidence" value="ECO:0007669"/>
    <property type="project" value="UniProtKB-ARBA"/>
</dbReference>
<dbReference type="EMBL" id="ATHI01000032">
    <property type="protein sequence ID" value="EPR30373.1"/>
    <property type="molecule type" value="Genomic_DNA"/>
</dbReference>
<dbReference type="GO" id="GO:0016887">
    <property type="term" value="F:ATP hydrolysis activity"/>
    <property type="evidence" value="ECO:0007669"/>
    <property type="project" value="InterPro"/>
</dbReference>
<evidence type="ECO:0000256" key="7">
    <source>
        <dbReference type="ARBA" id="ARBA00022840"/>
    </source>
</evidence>
<dbReference type="RefSeq" id="WP_020888209.1">
    <property type="nucleotide sequence ID" value="NZ_ATHI01000032.1"/>
</dbReference>
<protein>
    <recommendedName>
        <fullName evidence="11">P-type Zn(2+) transporter</fullName>
        <ecNumber evidence="11">7.2.2.12</ecNumber>
    </recommendedName>
</protein>
<evidence type="ECO:0000313" key="16">
    <source>
        <dbReference type="Proteomes" id="UP000014975"/>
    </source>
</evidence>
<dbReference type="PATRIC" id="fig|1121439.3.peg.2901"/>
<dbReference type="SUPFAM" id="SSF81665">
    <property type="entry name" value="Calcium ATPase, transmembrane domain M"/>
    <property type="match status" value="1"/>
</dbReference>
<proteinExistence type="inferred from homology"/>
<evidence type="ECO:0000256" key="13">
    <source>
        <dbReference type="RuleBase" id="RU362081"/>
    </source>
</evidence>
<dbReference type="PRINTS" id="PR00941">
    <property type="entry name" value="CDATPASE"/>
</dbReference>
<evidence type="ECO:0000256" key="11">
    <source>
        <dbReference type="ARBA" id="ARBA00039097"/>
    </source>
</evidence>
<dbReference type="InterPro" id="IPR001757">
    <property type="entry name" value="P_typ_ATPase"/>
</dbReference>
<comment type="similarity">
    <text evidence="2 13">Belongs to the cation transport ATPase (P-type) (TC 3.A.3) family. Type IB subfamily.</text>
</comment>
<keyword evidence="7 13" id="KW-0067">ATP-binding</keyword>
<accession>S7UDT9</accession>
<comment type="caution">
    <text evidence="15">The sequence shown here is derived from an EMBL/GenBank/DDBJ whole genome shotgun (WGS) entry which is preliminary data.</text>
</comment>
<reference evidence="15 16" key="1">
    <citation type="journal article" date="2013" name="Genome Announc.">
        <title>Draft genome sequences for three mercury-methylating, sulfate-reducing bacteria.</title>
        <authorList>
            <person name="Brown S.D."/>
            <person name="Hurt R.A.Jr."/>
            <person name="Gilmour C.C."/>
            <person name="Elias D.A."/>
        </authorList>
    </citation>
    <scope>NUCLEOTIDE SEQUENCE [LARGE SCALE GENOMIC DNA]</scope>
    <source>
        <strain evidence="15 16">DSM 16529</strain>
    </source>
</reference>
<name>S7UDT9_9BACT</name>
<evidence type="ECO:0000256" key="10">
    <source>
        <dbReference type="ARBA" id="ARBA00023136"/>
    </source>
</evidence>
<comment type="subcellular location">
    <subcellularLocation>
        <location evidence="1">Cell membrane</location>
        <topology evidence="1">Multi-pass membrane protein</topology>
    </subcellularLocation>
</comment>
<keyword evidence="16" id="KW-1185">Reference proteome</keyword>
<feature type="transmembrane region" description="Helical" evidence="13">
    <location>
        <begin position="243"/>
        <end position="262"/>
    </location>
</feature>
<keyword evidence="6 13" id="KW-0547">Nucleotide-binding</keyword>
<dbReference type="eggNOG" id="COG2217">
    <property type="taxonomic scope" value="Bacteria"/>
</dbReference>
<feature type="domain" description="P-type ATPase A" evidence="14">
    <location>
        <begin position="128"/>
        <end position="227"/>
    </location>
</feature>
<evidence type="ECO:0000256" key="12">
    <source>
        <dbReference type="ARBA" id="ARBA00047308"/>
    </source>
</evidence>
<dbReference type="CDD" id="cd02079">
    <property type="entry name" value="P-type_ATPase_HM"/>
    <property type="match status" value="1"/>
</dbReference>
<dbReference type="SUPFAM" id="SSF81653">
    <property type="entry name" value="Calcium ATPase, transduction domain A"/>
    <property type="match status" value="1"/>
</dbReference>
<dbReference type="InterPro" id="IPR044492">
    <property type="entry name" value="P_typ_ATPase_HD_dom"/>
</dbReference>
<dbReference type="STRING" id="1121439.dsat_1513"/>
<dbReference type="SFLD" id="SFLDF00027">
    <property type="entry name" value="p-type_atpase"/>
    <property type="match status" value="1"/>
</dbReference>
<evidence type="ECO:0000256" key="8">
    <source>
        <dbReference type="ARBA" id="ARBA00022967"/>
    </source>
</evidence>
<dbReference type="NCBIfam" id="TIGR01525">
    <property type="entry name" value="ATPase-IB_hvy"/>
    <property type="match status" value="1"/>
</dbReference>
<dbReference type="SUPFAM" id="SSF56784">
    <property type="entry name" value="HAD-like"/>
    <property type="match status" value="1"/>
</dbReference>
<dbReference type="InterPro" id="IPR008250">
    <property type="entry name" value="ATPase_P-typ_transduc_dom_A_sf"/>
</dbReference>
<dbReference type="OrthoDB" id="9763278at2"/>
<dbReference type="Proteomes" id="UP000014975">
    <property type="component" value="Unassembled WGS sequence"/>
</dbReference>
<dbReference type="NCBIfam" id="TIGR01494">
    <property type="entry name" value="ATPase_P-type"/>
    <property type="match status" value="1"/>
</dbReference>
<dbReference type="PROSITE" id="PS00154">
    <property type="entry name" value="ATPASE_E1_E2"/>
    <property type="match status" value="1"/>
</dbReference>
<keyword evidence="5 13" id="KW-0479">Metal-binding</keyword>
<keyword evidence="9 13" id="KW-1133">Transmembrane helix</keyword>
<dbReference type="AlphaFoldDB" id="S7UDT9"/>
<evidence type="ECO:0000256" key="9">
    <source>
        <dbReference type="ARBA" id="ARBA00022989"/>
    </source>
</evidence>
<dbReference type="GO" id="GO:0005524">
    <property type="term" value="F:ATP binding"/>
    <property type="evidence" value="ECO:0007669"/>
    <property type="project" value="UniProtKB-UniRule"/>
</dbReference>
<evidence type="ECO:0000259" key="14">
    <source>
        <dbReference type="Pfam" id="PF00122"/>
    </source>
</evidence>
<keyword evidence="8" id="KW-1278">Translocase</keyword>
<evidence type="ECO:0000313" key="15">
    <source>
        <dbReference type="EMBL" id="EPR30373.1"/>
    </source>
</evidence>
<dbReference type="GO" id="GO:0046872">
    <property type="term" value="F:metal ion binding"/>
    <property type="evidence" value="ECO:0007669"/>
    <property type="project" value="UniProtKB-KW"/>
</dbReference>
<dbReference type="Pfam" id="PF00122">
    <property type="entry name" value="E1-E2_ATPase"/>
    <property type="match status" value="1"/>
</dbReference>
<feature type="transmembrane region" description="Helical" evidence="13">
    <location>
        <begin position="268"/>
        <end position="293"/>
    </location>
</feature>
<dbReference type="GO" id="GO:0005886">
    <property type="term" value="C:plasma membrane"/>
    <property type="evidence" value="ECO:0007669"/>
    <property type="project" value="UniProtKB-SubCell"/>
</dbReference>
<comment type="catalytic activity">
    <reaction evidence="12">
        <text>Zn(2+)(in) + ATP + H2O = Zn(2+)(out) + ADP + phosphate + H(+)</text>
        <dbReference type="Rhea" id="RHEA:20621"/>
        <dbReference type="ChEBI" id="CHEBI:15377"/>
        <dbReference type="ChEBI" id="CHEBI:15378"/>
        <dbReference type="ChEBI" id="CHEBI:29105"/>
        <dbReference type="ChEBI" id="CHEBI:30616"/>
        <dbReference type="ChEBI" id="CHEBI:43474"/>
        <dbReference type="ChEBI" id="CHEBI:456216"/>
        <dbReference type="EC" id="7.2.2.12"/>
    </reaction>
</comment>
<keyword evidence="3 13" id="KW-1003">Cell membrane</keyword>
<feature type="transmembrane region" description="Helical" evidence="13">
    <location>
        <begin position="605"/>
        <end position="624"/>
    </location>
</feature>
<evidence type="ECO:0000256" key="6">
    <source>
        <dbReference type="ARBA" id="ARBA00022741"/>
    </source>
</evidence>
<dbReference type="SFLD" id="SFLDS00003">
    <property type="entry name" value="Haloacid_Dehalogenase"/>
    <property type="match status" value="1"/>
</dbReference>
<dbReference type="InterPro" id="IPR027256">
    <property type="entry name" value="P-typ_ATPase_IB"/>
</dbReference>
<sequence>MIGRFASLGEYRDLLPRRDLALCLLGGLLALASLGSEYSASLAPATVWLALVSFAINGLPIIKGAAEGLLERRINVDELVSLALVACLIQGEFLTAAGVAFIMKLGAIVEGMVSDSARRSIRDLVAVAPEKARRLSGEDEDEVPMEAVRPGDRLRVRPGDRVPVDGVILSGRGALDESSITGESLPVDKCAGDEVFAGTLNHNGVLVVEARKVGEETMLGRVVRLVEEAEAHKPQATRFIDRFVVWFTPLVLFIAALAWALSGEANRAVAVLIAGCPCALIMAAPTATVAAVGRLSRAGVLVKGGRHLEAAASVDAVFFDKTGTLTEGRPKVEEIIPAEGFGEADVLALAACVEADCGHPLAVAVMDAARERGVAVQRARDVVQETGAGVRGLLDGSRIEVGGAAITGDESALPASLRHTLDSIRERGATPLVVLRDGTPVGILSVRDTPRAEAPAALSALRDEGISRLTMLSGDHERAAQAVAAHVGIEEVHAGLTPEGKLSVLSDTREQGRRVMFVGDGVNDAPALARADVGVAMGGLGAHVALESADIALVRDDISTLPFLIRLSRRALALMKINAGLGIAFNALAMWGGGAGFLSPLQASLAHNIGSVIVVLSAASLAFARDQGVTRSRPLPESAACARSDA</sequence>
<dbReference type="InterPro" id="IPR036412">
    <property type="entry name" value="HAD-like_sf"/>
</dbReference>
<evidence type="ECO:0000256" key="5">
    <source>
        <dbReference type="ARBA" id="ARBA00022723"/>
    </source>
</evidence>
<keyword evidence="4 13" id="KW-0812">Transmembrane</keyword>
<dbReference type="Pfam" id="PF00702">
    <property type="entry name" value="Hydrolase"/>
    <property type="match status" value="1"/>
</dbReference>
<dbReference type="InterPro" id="IPR051014">
    <property type="entry name" value="Cation_Transport_ATPase_IB"/>
</dbReference>
<dbReference type="InterPro" id="IPR059000">
    <property type="entry name" value="ATPase_P-type_domA"/>
</dbReference>
<dbReference type="NCBIfam" id="TIGR01511">
    <property type="entry name" value="ATPase-IB1_Cu"/>
    <property type="match status" value="1"/>
</dbReference>
<dbReference type="InterPro" id="IPR023214">
    <property type="entry name" value="HAD_sf"/>
</dbReference>
<keyword evidence="10 13" id="KW-0472">Membrane</keyword>
<evidence type="ECO:0000256" key="1">
    <source>
        <dbReference type="ARBA" id="ARBA00004651"/>
    </source>
</evidence>
<dbReference type="InterPro" id="IPR023298">
    <property type="entry name" value="ATPase_P-typ_TM_dom_sf"/>
</dbReference>
<dbReference type="Gene3D" id="2.70.150.10">
    <property type="entry name" value="Calcium-transporting ATPase, cytoplasmic transduction domain A"/>
    <property type="match status" value="1"/>
</dbReference>
<evidence type="ECO:0000256" key="4">
    <source>
        <dbReference type="ARBA" id="ARBA00022692"/>
    </source>
</evidence>